<dbReference type="HOGENOM" id="CLU_3266489_0_0_9"/>
<name>A5ZTG6_9FIRM</name>
<dbReference type="Proteomes" id="UP000006002">
    <property type="component" value="Unassembled WGS sequence"/>
</dbReference>
<dbReference type="AlphaFoldDB" id="A5ZTG6"/>
<reference evidence="1 2" key="2">
    <citation type="submission" date="2007-04" db="EMBL/GenBank/DDBJ databases">
        <title>Draft genome sequence of Ruminococcus obeum (ATCC 29174).</title>
        <authorList>
            <person name="Sudarsanam P."/>
            <person name="Ley R."/>
            <person name="Guruge J."/>
            <person name="Turnbaugh P.J."/>
            <person name="Mahowald M."/>
            <person name="Liep D."/>
            <person name="Gordon J."/>
        </authorList>
    </citation>
    <scope>NUCLEOTIDE SEQUENCE [LARGE SCALE GENOMIC DNA]</scope>
    <source>
        <strain evidence="1 2">ATCC 29174</strain>
    </source>
</reference>
<dbReference type="EMBL" id="AAVO02000009">
    <property type="protein sequence ID" value="EDM87121.1"/>
    <property type="molecule type" value="Genomic_DNA"/>
</dbReference>
<organism evidence="1 2">
    <name type="scientific">Blautia obeum ATCC 29174</name>
    <dbReference type="NCBI Taxonomy" id="411459"/>
    <lineage>
        <taxon>Bacteria</taxon>
        <taxon>Bacillati</taxon>
        <taxon>Bacillota</taxon>
        <taxon>Clostridia</taxon>
        <taxon>Lachnospirales</taxon>
        <taxon>Lachnospiraceae</taxon>
        <taxon>Blautia</taxon>
    </lineage>
</organism>
<evidence type="ECO:0000313" key="2">
    <source>
        <dbReference type="Proteomes" id="UP000006002"/>
    </source>
</evidence>
<comment type="caution">
    <text evidence="1">The sequence shown here is derived from an EMBL/GenBank/DDBJ whole genome shotgun (WGS) entry which is preliminary data.</text>
</comment>
<dbReference type="eggNOG" id="ENOG5033HFP">
    <property type="taxonomic scope" value="Bacteria"/>
</dbReference>
<proteinExistence type="predicted"/>
<accession>A5ZTG6</accession>
<reference evidence="1 2" key="1">
    <citation type="submission" date="2007-03" db="EMBL/GenBank/DDBJ databases">
        <authorList>
            <person name="Fulton L."/>
            <person name="Clifton S."/>
            <person name="Fulton B."/>
            <person name="Xu J."/>
            <person name="Minx P."/>
            <person name="Pepin K.H."/>
            <person name="Johnson M."/>
            <person name="Thiruvilangam P."/>
            <person name="Bhonagiri V."/>
            <person name="Nash W.E."/>
            <person name="Mardis E.R."/>
            <person name="Wilson R.K."/>
        </authorList>
    </citation>
    <scope>NUCLEOTIDE SEQUENCE [LARGE SCALE GENOMIC DNA]</scope>
    <source>
        <strain evidence="1 2">ATCC 29174</strain>
    </source>
</reference>
<protein>
    <submittedName>
        <fullName evidence="1">Uncharacterized protein</fullName>
    </submittedName>
</protein>
<sequence>MLFILADDISFLDGKKEDADMLFTYHTHPIFLKDRETTDFS</sequence>
<gene>
    <name evidence="1" type="ORF">RUMOBE_02295</name>
</gene>
<evidence type="ECO:0000313" key="1">
    <source>
        <dbReference type="EMBL" id="EDM87121.1"/>
    </source>
</evidence>